<reference evidence="3" key="1">
    <citation type="journal article" date="2019" name="Int. J. Syst. Evol. Microbiol.">
        <title>The Global Catalogue of Microorganisms (GCM) 10K type strain sequencing project: providing services to taxonomists for standard genome sequencing and annotation.</title>
        <authorList>
            <consortium name="The Broad Institute Genomics Platform"/>
            <consortium name="The Broad Institute Genome Sequencing Center for Infectious Disease"/>
            <person name="Wu L."/>
            <person name="Ma J."/>
        </authorList>
    </citation>
    <scope>NUCLEOTIDE SEQUENCE [LARGE SCALE GENOMIC DNA]</scope>
    <source>
        <strain evidence="3">JCM 18298</strain>
    </source>
</reference>
<organism evidence="2 3">
    <name type="scientific">Nocardia callitridis</name>
    <dbReference type="NCBI Taxonomy" id="648753"/>
    <lineage>
        <taxon>Bacteria</taxon>
        <taxon>Bacillati</taxon>
        <taxon>Actinomycetota</taxon>
        <taxon>Actinomycetes</taxon>
        <taxon>Mycobacteriales</taxon>
        <taxon>Nocardiaceae</taxon>
        <taxon>Nocardia</taxon>
    </lineage>
</organism>
<dbReference type="Gene3D" id="1.10.10.2840">
    <property type="entry name" value="PucR C-terminal helix-turn-helix domain"/>
    <property type="match status" value="1"/>
</dbReference>
<dbReference type="Pfam" id="PF13556">
    <property type="entry name" value="HTH_30"/>
    <property type="match status" value="1"/>
</dbReference>
<comment type="caution">
    <text evidence="2">The sequence shown here is derived from an EMBL/GenBank/DDBJ whole genome shotgun (WGS) entry which is preliminary data.</text>
</comment>
<proteinExistence type="predicted"/>
<accession>A0ABP9KU62</accession>
<gene>
    <name evidence="2" type="ORF">GCM10023318_48990</name>
</gene>
<dbReference type="RefSeq" id="WP_345498178.1">
    <property type="nucleotide sequence ID" value="NZ_BAABJM010000005.1"/>
</dbReference>
<dbReference type="InterPro" id="IPR051448">
    <property type="entry name" value="CdaR-like_regulators"/>
</dbReference>
<name>A0ABP9KU62_9NOCA</name>
<dbReference type="InterPro" id="IPR042070">
    <property type="entry name" value="PucR_C-HTH_sf"/>
</dbReference>
<sequence>MLLSHLVRAVGEGVLRERGSREVDPELTEVLLDDGVTTIGPDQIVLATNAGAEADLMKRAASVGCRAVVVAPAVGVHAPAGIAVLESDVAWTQLFVLIRTMLLASHDEAGSDTGPGSVHGLADAVAVMVGGSVVVYDRAHRVVAYSVQGHELDHVRRETILGRRTPDQWVRRFTADRTAYQTYSEPGRVVRVEEYSDLHTRLRIAVHAGNDVVGEISVAEGAEPFASHAEAALRRAARLAVPVMLRHRHAHDAEQLSRERTMRSLLWDGVQLTSALDAALPPGGLFAVGFDLRGDTDSLANLPNHLVTERFVHFLSLHFAGIDQASLVARIDDTYWALVPAPSATPDRLVNSAQRALHQLSSMGAAANAAVAPVAAAPDMLPPARKIVEDLLRAAGASGALGTVSTPETNWAELVLVAARRGLDENGVLPYSPIQVLAEHDAQQDTNFIGTLATFLDAFGSFSAASAQLYLHPNTLRHRMQRISEVSGLDLDDADQRLAAALLVREAREAKQTRETIAGRGAHD</sequence>
<evidence type="ECO:0000313" key="3">
    <source>
        <dbReference type="Proteomes" id="UP001500603"/>
    </source>
</evidence>
<evidence type="ECO:0000259" key="1">
    <source>
        <dbReference type="Pfam" id="PF13556"/>
    </source>
</evidence>
<feature type="domain" description="PucR C-terminal helix-turn-helix" evidence="1">
    <location>
        <begin position="450"/>
        <end position="502"/>
    </location>
</feature>
<dbReference type="EMBL" id="BAABJM010000005">
    <property type="protein sequence ID" value="GAA5063789.1"/>
    <property type="molecule type" value="Genomic_DNA"/>
</dbReference>
<dbReference type="PANTHER" id="PTHR33744">
    <property type="entry name" value="CARBOHYDRATE DIACID REGULATOR"/>
    <property type="match status" value="1"/>
</dbReference>
<protein>
    <submittedName>
        <fullName evidence="2">Helix-turn-helix domain-containing protein</fullName>
    </submittedName>
</protein>
<keyword evidence="3" id="KW-1185">Reference proteome</keyword>
<dbReference type="Proteomes" id="UP001500603">
    <property type="component" value="Unassembled WGS sequence"/>
</dbReference>
<dbReference type="PANTHER" id="PTHR33744:SF17">
    <property type="entry name" value="CONSERVED PROTEIN"/>
    <property type="match status" value="1"/>
</dbReference>
<dbReference type="InterPro" id="IPR025736">
    <property type="entry name" value="PucR_C-HTH_dom"/>
</dbReference>
<evidence type="ECO:0000313" key="2">
    <source>
        <dbReference type="EMBL" id="GAA5063789.1"/>
    </source>
</evidence>